<evidence type="ECO:0000256" key="1">
    <source>
        <dbReference type="SAM" id="MobiDB-lite"/>
    </source>
</evidence>
<feature type="compositionally biased region" description="Basic and acidic residues" evidence="1">
    <location>
        <begin position="393"/>
        <end position="407"/>
    </location>
</feature>
<comment type="caution">
    <text evidence="2">The sequence shown here is derived from an EMBL/GenBank/DDBJ whole genome shotgun (WGS) entry which is preliminary data.</text>
</comment>
<feature type="compositionally biased region" description="Gly residues" evidence="1">
    <location>
        <begin position="337"/>
        <end position="363"/>
    </location>
</feature>
<feature type="compositionally biased region" description="Gly residues" evidence="1">
    <location>
        <begin position="316"/>
        <end position="330"/>
    </location>
</feature>
<dbReference type="EMBL" id="BOMI01000155">
    <property type="protein sequence ID" value="GID78939.1"/>
    <property type="molecule type" value="Genomic_DNA"/>
</dbReference>
<protein>
    <submittedName>
        <fullName evidence="2">Uncharacterized protein</fullName>
    </submittedName>
</protein>
<evidence type="ECO:0000313" key="3">
    <source>
        <dbReference type="Proteomes" id="UP000609879"/>
    </source>
</evidence>
<gene>
    <name evidence="2" type="ORF">Ade02nite_75800</name>
</gene>
<keyword evidence="3" id="KW-1185">Reference proteome</keyword>
<evidence type="ECO:0000313" key="2">
    <source>
        <dbReference type="EMBL" id="GID78939.1"/>
    </source>
</evidence>
<dbReference type="SUPFAM" id="SSF54197">
    <property type="entry name" value="HIT-like"/>
    <property type="match status" value="1"/>
</dbReference>
<feature type="region of interest" description="Disordered" evidence="1">
    <location>
        <begin position="193"/>
        <end position="440"/>
    </location>
</feature>
<dbReference type="InterPro" id="IPR036265">
    <property type="entry name" value="HIT-like_sf"/>
</dbReference>
<proteinExistence type="predicted"/>
<reference evidence="2 3" key="1">
    <citation type="submission" date="2021-01" db="EMBL/GenBank/DDBJ databases">
        <title>Whole genome shotgun sequence of Actinoplanes deccanensis NBRC 13994.</title>
        <authorList>
            <person name="Komaki H."/>
            <person name="Tamura T."/>
        </authorList>
    </citation>
    <scope>NUCLEOTIDE SEQUENCE [LARGE SCALE GENOMIC DNA]</scope>
    <source>
        <strain evidence="2 3">NBRC 13994</strain>
    </source>
</reference>
<accession>A0ABQ3YG18</accession>
<dbReference type="Proteomes" id="UP000609879">
    <property type="component" value="Unassembled WGS sequence"/>
</dbReference>
<feature type="compositionally biased region" description="Gly residues" evidence="1">
    <location>
        <begin position="229"/>
        <end position="285"/>
    </location>
</feature>
<feature type="compositionally biased region" description="Polar residues" evidence="1">
    <location>
        <begin position="408"/>
        <end position="421"/>
    </location>
</feature>
<organism evidence="2 3">
    <name type="scientific">Paractinoplanes deccanensis</name>
    <dbReference type="NCBI Taxonomy" id="113561"/>
    <lineage>
        <taxon>Bacteria</taxon>
        <taxon>Bacillati</taxon>
        <taxon>Actinomycetota</taxon>
        <taxon>Actinomycetes</taxon>
        <taxon>Micromonosporales</taxon>
        <taxon>Micromonosporaceae</taxon>
        <taxon>Paractinoplanes</taxon>
    </lineage>
</organism>
<dbReference type="Gene3D" id="3.30.428.10">
    <property type="entry name" value="HIT-like"/>
    <property type="match status" value="1"/>
</dbReference>
<name>A0ABQ3YG18_9ACTN</name>
<sequence length="440" mass="45559">MPDNTVPLPDFTRWPSFPFEGDMRVKPLAAPVEVEPARAGEDAADCVACNTPDEAYIWVSERWRVRAMDRPTGLPAVVILECRSHLDLGDLPNLLAAELGVMTVRLERAIRSLDGVARVHVNRWGDGSAHLHMWFLARPYGRLQLRGTFLSLWDDILPDIPEHQWRENLALVAAWLAEFGGKSIAEPAHIQWESPSTINLSPSDDGDDSDLGSGDASPNGDDVRSGESRGAGEGSWSGGSRGAGEGSWSGGSRGGGEGSWSGGSHGGGEGSWSGGSRGGGEGSWSGGSRETGESFSSGEGRGGDQGSWSGERHGGGDGFSGGGGHGGGAGVESADGRGSGAGVNVGDGLRNGDGHGSGDGLWGAGSREDGNGVTESRAHGQHGGYGDQGSYGDRSERDGGDRQDQPSDTRPATLGDMSSESAKIPVQHSRHDQAQASSPS</sequence>